<accession>A0A6A4I679</accession>
<dbReference type="OrthoDB" id="3053951at2759"/>
<protein>
    <submittedName>
        <fullName evidence="1">Uncharacterized protein</fullName>
    </submittedName>
</protein>
<name>A0A6A4I679_9AGAR</name>
<dbReference type="EMBL" id="ML769404">
    <property type="protein sequence ID" value="KAE9406076.1"/>
    <property type="molecule type" value="Genomic_DNA"/>
</dbReference>
<proteinExistence type="predicted"/>
<dbReference type="Proteomes" id="UP000799118">
    <property type="component" value="Unassembled WGS sequence"/>
</dbReference>
<sequence>MPPPPPPPTLSSTPYSKPSFPIVQAGHAHLRNASDAIYQNKNYRDSLGLANQLRVLDSRWAHLFSVAPVLNKLTKGRQRPDEFRKNAEKLYEDVKVALDESQTRRALRRRLAATLEIDEEEEEGSIIPGPPPAQAWPFSRVLVKKSTFVNPRTC</sequence>
<reference evidence="1" key="1">
    <citation type="journal article" date="2019" name="Environ. Microbiol.">
        <title>Fungal ecological strategies reflected in gene transcription - a case study of two litter decomposers.</title>
        <authorList>
            <person name="Barbi F."/>
            <person name="Kohler A."/>
            <person name="Barry K."/>
            <person name="Baskaran P."/>
            <person name="Daum C."/>
            <person name="Fauchery L."/>
            <person name="Ihrmark K."/>
            <person name="Kuo A."/>
            <person name="LaButti K."/>
            <person name="Lipzen A."/>
            <person name="Morin E."/>
            <person name="Grigoriev I.V."/>
            <person name="Henrissat B."/>
            <person name="Lindahl B."/>
            <person name="Martin F."/>
        </authorList>
    </citation>
    <scope>NUCLEOTIDE SEQUENCE</scope>
    <source>
        <strain evidence="1">JB14</strain>
    </source>
</reference>
<gene>
    <name evidence="1" type="ORF">BT96DRAFT_280061</name>
</gene>
<keyword evidence="2" id="KW-1185">Reference proteome</keyword>
<evidence type="ECO:0000313" key="1">
    <source>
        <dbReference type="EMBL" id="KAE9406076.1"/>
    </source>
</evidence>
<organism evidence="1 2">
    <name type="scientific">Gymnopus androsaceus JB14</name>
    <dbReference type="NCBI Taxonomy" id="1447944"/>
    <lineage>
        <taxon>Eukaryota</taxon>
        <taxon>Fungi</taxon>
        <taxon>Dikarya</taxon>
        <taxon>Basidiomycota</taxon>
        <taxon>Agaricomycotina</taxon>
        <taxon>Agaricomycetes</taxon>
        <taxon>Agaricomycetidae</taxon>
        <taxon>Agaricales</taxon>
        <taxon>Marasmiineae</taxon>
        <taxon>Omphalotaceae</taxon>
        <taxon>Gymnopus</taxon>
    </lineage>
</organism>
<evidence type="ECO:0000313" key="2">
    <source>
        <dbReference type="Proteomes" id="UP000799118"/>
    </source>
</evidence>
<dbReference type="AlphaFoldDB" id="A0A6A4I679"/>